<feature type="transmembrane region" description="Helical" evidence="2">
    <location>
        <begin position="220"/>
        <end position="243"/>
    </location>
</feature>
<feature type="transmembrane region" description="Helical" evidence="2">
    <location>
        <begin position="547"/>
        <end position="566"/>
    </location>
</feature>
<organism evidence="3 4">
    <name type="scientific">Plantactinospora solaniradicis</name>
    <dbReference type="NCBI Taxonomy" id="1723736"/>
    <lineage>
        <taxon>Bacteria</taxon>
        <taxon>Bacillati</taxon>
        <taxon>Actinomycetota</taxon>
        <taxon>Actinomycetes</taxon>
        <taxon>Micromonosporales</taxon>
        <taxon>Micromonosporaceae</taxon>
        <taxon>Plantactinospora</taxon>
    </lineage>
</organism>
<feature type="transmembrane region" description="Helical" evidence="2">
    <location>
        <begin position="578"/>
        <end position="598"/>
    </location>
</feature>
<feature type="transmembrane region" description="Helical" evidence="2">
    <location>
        <begin position="704"/>
        <end position="723"/>
    </location>
</feature>
<comment type="caution">
    <text evidence="3">The sequence shown here is derived from an EMBL/GenBank/DDBJ whole genome shotgun (WGS) entry which is preliminary data.</text>
</comment>
<feature type="compositionally biased region" description="Basic and acidic residues" evidence="1">
    <location>
        <begin position="794"/>
        <end position="823"/>
    </location>
</feature>
<feature type="transmembrane region" description="Helical" evidence="2">
    <location>
        <begin position="663"/>
        <end position="684"/>
    </location>
</feature>
<evidence type="ECO:0000256" key="1">
    <source>
        <dbReference type="SAM" id="MobiDB-lite"/>
    </source>
</evidence>
<feature type="transmembrane region" description="Helical" evidence="2">
    <location>
        <begin position="175"/>
        <end position="200"/>
    </location>
</feature>
<feature type="transmembrane region" description="Helical" evidence="2">
    <location>
        <begin position="250"/>
        <end position="273"/>
    </location>
</feature>
<sequence>MTGARGVPPLATALLRIAGRRWPAELRTEMLQEWQAELVAIGAGPTRNPVVRAVRQLRFAISLAASPPVEDEYGVPRGWREFLPGAGRALQPLLMLLGAPLLCGILAGVFPMLGSTVLSMARGYPSGYGPDGGAGVDWAANAVSLAGLAVAAGTAGWLGAWLGRRLPVAWAHRTRLGVAGSAVLAPVVMASGALALYTAGRAQSDLRPQEGVTILESEPVLPVLLWVVLIAPLAGAVAVAWFVRRGRRRVLAIAGAVVGGLVALDLTAIVAGWHAAVAENVAFGTAPWWFPLTLLDREGSGVSFGRVEQGYVASETVVMIVANTLHPLLAATAFVLCYGVSAGRRLNPATAPAPSPAPVAAPAPASPPGPAPTAPPAAVAADGTSAVRLQRFGAAVAAIGLGLWTYGLTVLTPGLAEVAAVDEVQSWELHLWAQELRQGGVVLAVLGLLVAAAGRGPVLLPGLLGAALLPLDSFLDAADLTGPSTVPGTFGIGVAVLAIGWWLSGALADPTGHPATPGRDGHPATPGGDGHPATPGGDVDPATRRRLAWVSAVAALCAPALLSRASGPEALTPVGYPAVTAITVGMFAVLAMVTALAVRGSRLPLAIAVPVVGTPVLLMVTLGGLTGGIAWEIGYAAALGPVLAAIVLAVMTMRRRPRAVLRWAVVGFSAVVFGLPLMYAQFVLASPAGEPLMRAAGYGRPVDGLPFLPGAVLVAIPLAVVLATRIVPPPSPSDATTEPVVPNPRDHDQRIPIATDLGRADAWGNRRAAGTAERGATTGSAPNSGASVAPQVSVKKDRSTAVDWRPGRTIEGRSATRVDGEGS</sequence>
<evidence type="ECO:0008006" key="5">
    <source>
        <dbReference type="Google" id="ProtNLM"/>
    </source>
</evidence>
<feature type="transmembrane region" description="Helical" evidence="2">
    <location>
        <begin position="93"/>
        <end position="118"/>
    </location>
</feature>
<feature type="compositionally biased region" description="Pro residues" evidence="1">
    <location>
        <begin position="351"/>
        <end position="375"/>
    </location>
</feature>
<keyword evidence="2" id="KW-0812">Transmembrane</keyword>
<feature type="transmembrane region" description="Helical" evidence="2">
    <location>
        <begin position="633"/>
        <end position="651"/>
    </location>
</feature>
<gene>
    <name evidence="3" type="ORF">ACFP2T_42510</name>
</gene>
<reference evidence="4" key="1">
    <citation type="journal article" date="2019" name="Int. J. Syst. Evol. Microbiol.">
        <title>The Global Catalogue of Microorganisms (GCM) 10K type strain sequencing project: providing services to taxonomists for standard genome sequencing and annotation.</title>
        <authorList>
            <consortium name="The Broad Institute Genomics Platform"/>
            <consortium name="The Broad Institute Genome Sequencing Center for Infectious Disease"/>
            <person name="Wu L."/>
            <person name="Ma J."/>
        </authorList>
    </citation>
    <scope>NUCLEOTIDE SEQUENCE [LARGE SCALE GENOMIC DNA]</scope>
    <source>
        <strain evidence="4">ZS-35-S2</strain>
    </source>
</reference>
<feature type="transmembrane region" description="Helical" evidence="2">
    <location>
        <begin position="441"/>
        <end position="464"/>
    </location>
</feature>
<evidence type="ECO:0000313" key="3">
    <source>
        <dbReference type="EMBL" id="MFC6022815.1"/>
    </source>
</evidence>
<feature type="compositionally biased region" description="Low complexity" evidence="1">
    <location>
        <begin position="766"/>
        <end position="781"/>
    </location>
</feature>
<feature type="region of interest" description="Disordered" evidence="1">
    <location>
        <begin position="351"/>
        <end position="377"/>
    </location>
</feature>
<dbReference type="EMBL" id="JBHSPR010000068">
    <property type="protein sequence ID" value="MFC6022815.1"/>
    <property type="molecule type" value="Genomic_DNA"/>
</dbReference>
<proteinExistence type="predicted"/>
<feature type="transmembrane region" description="Helical" evidence="2">
    <location>
        <begin position="605"/>
        <end position="627"/>
    </location>
</feature>
<keyword evidence="2" id="KW-1133">Transmembrane helix</keyword>
<feature type="region of interest" description="Disordered" evidence="1">
    <location>
        <begin position="510"/>
        <end position="540"/>
    </location>
</feature>
<accession>A0ABW1KMG9</accession>
<feature type="transmembrane region" description="Helical" evidence="2">
    <location>
        <begin position="317"/>
        <end position="340"/>
    </location>
</feature>
<feature type="transmembrane region" description="Helical" evidence="2">
    <location>
        <begin position="484"/>
        <end position="503"/>
    </location>
</feature>
<dbReference type="Proteomes" id="UP001596203">
    <property type="component" value="Unassembled WGS sequence"/>
</dbReference>
<protein>
    <recommendedName>
        <fullName evidence="5">Integral membrane protein</fullName>
    </recommendedName>
</protein>
<feature type="transmembrane region" description="Helical" evidence="2">
    <location>
        <begin position="138"/>
        <end position="163"/>
    </location>
</feature>
<feature type="region of interest" description="Disordered" evidence="1">
    <location>
        <begin position="729"/>
        <end position="823"/>
    </location>
</feature>
<keyword evidence="4" id="KW-1185">Reference proteome</keyword>
<keyword evidence="2" id="KW-0472">Membrane</keyword>
<dbReference type="RefSeq" id="WP_377432620.1">
    <property type="nucleotide sequence ID" value="NZ_JBHSPR010000068.1"/>
</dbReference>
<evidence type="ECO:0000256" key="2">
    <source>
        <dbReference type="SAM" id="Phobius"/>
    </source>
</evidence>
<name>A0ABW1KMG9_9ACTN</name>
<evidence type="ECO:0000313" key="4">
    <source>
        <dbReference type="Proteomes" id="UP001596203"/>
    </source>
</evidence>